<name>V6LYK0_9EUKA</name>
<reference evidence="1" key="1">
    <citation type="journal article" date="2014" name="PLoS Genet.">
        <title>The Genome of Spironucleus salmonicida Highlights a Fish Pathogen Adapted to Fluctuating Environments.</title>
        <authorList>
            <person name="Xu F."/>
            <person name="Jerlstrom-Hultqvist J."/>
            <person name="Einarsson E."/>
            <person name="Astvaldsson A."/>
            <person name="Svard S.G."/>
            <person name="Andersson J.O."/>
        </authorList>
    </citation>
    <scope>NUCLEOTIDE SEQUENCE</scope>
</reference>
<gene>
    <name evidence="1" type="ORF">SS50377_14139</name>
</gene>
<sequence>MPLHVVLILQLSLEQISNPGNRTKSLGENSDYGAGRCTFRVDAFRITPVANYRNHYNIIAHQEHQVKISLPLANSNQPVRQIFTNSSENEHRILTPYFLMFIAFPSKSLSPVFLFTQVNNPHFSTFPWCAESCSVVSTQGSYTTRHILKVQGDFCTAQSRSGWLRSSGGYFEEVVYEADAI</sequence>
<dbReference type="EMBL" id="KI546086">
    <property type="protein sequence ID" value="EST45894.1"/>
    <property type="molecule type" value="Genomic_DNA"/>
</dbReference>
<dbReference type="AlphaFoldDB" id="V6LYK0"/>
<proteinExistence type="predicted"/>
<organism evidence="1">
    <name type="scientific">Spironucleus salmonicida</name>
    <dbReference type="NCBI Taxonomy" id="348837"/>
    <lineage>
        <taxon>Eukaryota</taxon>
        <taxon>Metamonada</taxon>
        <taxon>Diplomonadida</taxon>
        <taxon>Hexamitidae</taxon>
        <taxon>Hexamitinae</taxon>
        <taxon>Spironucleus</taxon>
    </lineage>
</organism>
<evidence type="ECO:0000313" key="1">
    <source>
        <dbReference type="EMBL" id="EST45894.1"/>
    </source>
</evidence>
<accession>V6LYK0</accession>
<protein>
    <submittedName>
        <fullName evidence="1">Uncharacterized protein</fullName>
    </submittedName>
</protein>